<evidence type="ECO:0000256" key="1">
    <source>
        <dbReference type="ARBA" id="ARBA00008601"/>
    </source>
</evidence>
<keyword evidence="3" id="KW-0378">Hydrolase</keyword>
<dbReference type="EC" id="3.1.3.48" evidence="2"/>
<dbReference type="GO" id="GO:0005829">
    <property type="term" value="C:cytosol"/>
    <property type="evidence" value="ECO:0007669"/>
    <property type="project" value="TreeGrafter"/>
</dbReference>
<feature type="region of interest" description="Disordered" evidence="5">
    <location>
        <begin position="246"/>
        <end position="333"/>
    </location>
</feature>
<evidence type="ECO:0000313" key="8">
    <source>
        <dbReference type="EMBL" id="RUS91818.1"/>
    </source>
</evidence>
<dbReference type="OrthoDB" id="2017893at2759"/>
<evidence type="ECO:0000256" key="3">
    <source>
        <dbReference type="ARBA" id="ARBA00022801"/>
    </source>
</evidence>
<dbReference type="SUPFAM" id="SSF52799">
    <property type="entry name" value="(Phosphotyrosine protein) phosphatases II"/>
    <property type="match status" value="1"/>
</dbReference>
<dbReference type="GO" id="GO:0008330">
    <property type="term" value="F:protein tyrosine/threonine phosphatase activity"/>
    <property type="evidence" value="ECO:0007669"/>
    <property type="project" value="TreeGrafter"/>
</dbReference>
<feature type="compositionally biased region" description="Polar residues" evidence="5">
    <location>
        <begin position="172"/>
        <end position="181"/>
    </location>
</feature>
<keyword evidence="4" id="KW-0904">Protein phosphatase</keyword>
<dbReference type="GO" id="GO:0043409">
    <property type="term" value="P:negative regulation of MAPK cascade"/>
    <property type="evidence" value="ECO:0007669"/>
    <property type="project" value="TreeGrafter"/>
</dbReference>
<dbReference type="Proteomes" id="UP000271974">
    <property type="component" value="Unassembled WGS sequence"/>
</dbReference>
<dbReference type="PANTHER" id="PTHR10159">
    <property type="entry name" value="DUAL SPECIFICITY PROTEIN PHOSPHATASE"/>
    <property type="match status" value="1"/>
</dbReference>
<dbReference type="InterPro" id="IPR029021">
    <property type="entry name" value="Prot-tyrosine_phosphatase-like"/>
</dbReference>
<evidence type="ECO:0000256" key="2">
    <source>
        <dbReference type="ARBA" id="ARBA00013064"/>
    </source>
</evidence>
<accession>A0A3S1BMP4</accession>
<dbReference type="EMBL" id="RQTK01000005">
    <property type="protein sequence ID" value="RUS91818.1"/>
    <property type="molecule type" value="Genomic_DNA"/>
</dbReference>
<dbReference type="STRING" id="188477.A0A3S1BMP4"/>
<dbReference type="Pfam" id="PF00782">
    <property type="entry name" value="DSPc"/>
    <property type="match status" value="1"/>
</dbReference>
<comment type="similarity">
    <text evidence="1">Belongs to the protein-tyrosine phosphatase family. Non-receptor class dual specificity subfamily.</text>
</comment>
<feature type="compositionally biased region" description="Basic and acidic residues" evidence="5">
    <location>
        <begin position="1"/>
        <end position="20"/>
    </location>
</feature>
<dbReference type="PANTHER" id="PTHR10159:SF519">
    <property type="entry name" value="DUAL SPECIFICITY PROTEIN PHOSPHATASE MPK3"/>
    <property type="match status" value="1"/>
</dbReference>
<feature type="region of interest" description="Disordered" evidence="5">
    <location>
        <begin position="1"/>
        <end position="49"/>
    </location>
</feature>
<reference evidence="8 9" key="1">
    <citation type="submission" date="2019-01" db="EMBL/GenBank/DDBJ databases">
        <title>A draft genome assembly of the solar-powered sea slug Elysia chlorotica.</title>
        <authorList>
            <person name="Cai H."/>
            <person name="Li Q."/>
            <person name="Fang X."/>
            <person name="Li J."/>
            <person name="Curtis N.E."/>
            <person name="Altenburger A."/>
            <person name="Shibata T."/>
            <person name="Feng M."/>
            <person name="Maeda T."/>
            <person name="Schwartz J.A."/>
            <person name="Shigenobu S."/>
            <person name="Lundholm N."/>
            <person name="Nishiyama T."/>
            <person name="Yang H."/>
            <person name="Hasebe M."/>
            <person name="Li S."/>
            <person name="Pierce S.K."/>
            <person name="Wang J."/>
        </authorList>
    </citation>
    <scope>NUCLEOTIDE SEQUENCE [LARGE SCALE GENOMIC DNA]</scope>
    <source>
        <strain evidence="8">EC2010</strain>
        <tissue evidence="8">Whole organism of an adult</tissue>
    </source>
</reference>
<name>A0A3S1BMP4_ELYCH</name>
<feature type="region of interest" description="Disordered" evidence="5">
    <location>
        <begin position="99"/>
        <end position="207"/>
    </location>
</feature>
<evidence type="ECO:0000256" key="4">
    <source>
        <dbReference type="ARBA" id="ARBA00022912"/>
    </source>
</evidence>
<dbReference type="AlphaFoldDB" id="A0A3S1BMP4"/>
<dbReference type="SMART" id="SM00195">
    <property type="entry name" value="DSPc"/>
    <property type="match status" value="1"/>
</dbReference>
<dbReference type="InterPro" id="IPR000387">
    <property type="entry name" value="Tyr_Pase_dom"/>
</dbReference>
<proteinExistence type="inferred from homology"/>
<sequence length="620" mass="67928">MAEFGAHENREPSPNREVYRAADGGQGSAYPPQSAARARRKLGRGDSKNWFNKSFDQAVLASKSKPQRVMRRQNSVTDFFHSMLTKSKSHLQDIFASKKEKASRRCGGSKETSPFHLPRENSESLGAEAGGRCSTSNEQLSESMKGASPYNSGSVFRGDSQVSPIRILHPTLESQPVNANSDAEPASGRSLRKSSNDKEQMSPILPTSNMERFLMSKALNHNRSLSYNSPGKLLTSPVRGQHNAIVKRSSLSSSAERPTALCERETGDTSSPVTAAARRKQMAQSASLSPSKSKGPRTVVTLSSYDSTDSTEEDGERGDGDRARRSVSSAPAGRLSTCWDGPAYPSLLQAGKRTLVKSNSDTLARLESSSMAYLSSSSPQLMYKASSERGGPGNRSLTQFLASGTKNIGTVMIRVTDYLFLGSVEAAYNEPMLCKYDISSLIDMTNVNPALVPAHKKSDCPCACVANKTPHFRSKLNIGVDDIEWENLEQYFDEINSFINAARRKDRRVLVFSYMGQSRAAAAVVQHLMTHFKMPYEDAMKVVRSKRPQIKLNSGFVKALRRLEKRLGLTPEGDGALKEKFGLGEELERREGSPVVSRGSVEAIEKQSPPHVVRGAWLEC</sequence>
<gene>
    <name evidence="8" type="ORF">EGW08_000389</name>
</gene>
<dbReference type="PROSITE" id="PS50054">
    <property type="entry name" value="TYR_PHOSPHATASE_DUAL"/>
    <property type="match status" value="1"/>
</dbReference>
<dbReference type="InterPro" id="IPR000340">
    <property type="entry name" value="Dual-sp_phosphatase_cat-dom"/>
</dbReference>
<dbReference type="CDD" id="cd14498">
    <property type="entry name" value="DSP"/>
    <property type="match status" value="1"/>
</dbReference>
<evidence type="ECO:0000259" key="7">
    <source>
        <dbReference type="PROSITE" id="PS50056"/>
    </source>
</evidence>
<dbReference type="GO" id="GO:0033550">
    <property type="term" value="F:MAP kinase tyrosine phosphatase activity"/>
    <property type="evidence" value="ECO:0007669"/>
    <property type="project" value="TreeGrafter"/>
</dbReference>
<evidence type="ECO:0000256" key="5">
    <source>
        <dbReference type="SAM" id="MobiDB-lite"/>
    </source>
</evidence>
<evidence type="ECO:0000313" key="9">
    <source>
        <dbReference type="Proteomes" id="UP000271974"/>
    </source>
</evidence>
<feature type="compositionally biased region" description="Polar residues" evidence="5">
    <location>
        <begin position="133"/>
        <end position="142"/>
    </location>
</feature>
<dbReference type="PROSITE" id="PS50056">
    <property type="entry name" value="TYR_PHOSPHATASE_2"/>
    <property type="match status" value="1"/>
</dbReference>
<comment type="caution">
    <text evidence="8">The sequence shown here is derived from an EMBL/GenBank/DDBJ whole genome shotgun (WGS) entry which is preliminary data.</text>
</comment>
<dbReference type="InterPro" id="IPR020422">
    <property type="entry name" value="TYR_PHOSPHATASE_DUAL_dom"/>
</dbReference>
<dbReference type="Gene3D" id="3.90.190.10">
    <property type="entry name" value="Protein tyrosine phosphatase superfamily"/>
    <property type="match status" value="1"/>
</dbReference>
<organism evidence="8 9">
    <name type="scientific">Elysia chlorotica</name>
    <name type="common">Eastern emerald elysia</name>
    <name type="synonym">Sea slug</name>
    <dbReference type="NCBI Taxonomy" id="188477"/>
    <lineage>
        <taxon>Eukaryota</taxon>
        <taxon>Metazoa</taxon>
        <taxon>Spiralia</taxon>
        <taxon>Lophotrochozoa</taxon>
        <taxon>Mollusca</taxon>
        <taxon>Gastropoda</taxon>
        <taxon>Heterobranchia</taxon>
        <taxon>Euthyneura</taxon>
        <taxon>Panpulmonata</taxon>
        <taxon>Sacoglossa</taxon>
        <taxon>Placobranchoidea</taxon>
        <taxon>Plakobranchidae</taxon>
        <taxon>Elysia</taxon>
    </lineage>
</organism>
<evidence type="ECO:0000259" key="6">
    <source>
        <dbReference type="PROSITE" id="PS50054"/>
    </source>
</evidence>
<feature type="domain" description="Tyrosine specific protein phosphatases" evidence="7">
    <location>
        <begin position="489"/>
        <end position="550"/>
    </location>
</feature>
<keyword evidence="9" id="KW-1185">Reference proteome</keyword>
<dbReference type="GO" id="GO:0017017">
    <property type="term" value="F:MAP kinase tyrosine/serine/threonine phosphatase activity"/>
    <property type="evidence" value="ECO:0007669"/>
    <property type="project" value="TreeGrafter"/>
</dbReference>
<protein>
    <recommendedName>
        <fullName evidence="2">protein-tyrosine-phosphatase</fullName>
        <ecNumber evidence="2">3.1.3.48</ecNumber>
    </recommendedName>
</protein>
<feature type="domain" description="Tyrosine-protein phosphatase" evidence="6">
    <location>
        <begin position="411"/>
        <end position="569"/>
    </location>
</feature>
<feature type="compositionally biased region" description="Polar residues" evidence="5">
    <location>
        <begin position="282"/>
        <end position="292"/>
    </location>
</feature>